<proteinExistence type="predicted"/>
<sequence>MNEQYTNPEAKKSQVNFGIIDNFAPQISFLRTPEFIAISASYQQLLCL</sequence>
<reference evidence="2" key="1">
    <citation type="submission" date="2020-05" db="EMBL/GenBank/DDBJ databases">
        <title>Frigoriglobus tundricola gen. nov., sp. nov., a psychrotolerant cellulolytic planctomycete of the family Gemmataceae with two divergent copies of 16S rRNA gene.</title>
        <authorList>
            <person name="Kulichevskaya I.S."/>
            <person name="Ivanova A.A."/>
            <person name="Naumoff D.G."/>
            <person name="Beletsky A.V."/>
            <person name="Rijpstra W.I.C."/>
            <person name="Sinninghe Damste J.S."/>
            <person name="Mardanov A.V."/>
            <person name="Ravin N.V."/>
            <person name="Dedysh S.N."/>
        </authorList>
    </citation>
    <scope>NUCLEOTIDE SEQUENCE [LARGE SCALE GENOMIC DNA]</scope>
    <source>
        <strain evidence="2">PL17</strain>
    </source>
</reference>
<dbReference type="EMBL" id="CP053452">
    <property type="protein sequence ID" value="QJW98784.1"/>
    <property type="molecule type" value="Genomic_DNA"/>
</dbReference>
<gene>
    <name evidence="1" type="ORF">FTUN_6379</name>
</gene>
<name>A0A6M5YZ18_9BACT</name>
<dbReference type="Proteomes" id="UP000503447">
    <property type="component" value="Chromosome"/>
</dbReference>
<dbReference type="AlphaFoldDB" id="A0A6M5YZ18"/>
<dbReference type="KEGG" id="ftj:FTUN_6379"/>
<protein>
    <submittedName>
        <fullName evidence="1">Uncharacterized protein</fullName>
    </submittedName>
</protein>
<evidence type="ECO:0000313" key="1">
    <source>
        <dbReference type="EMBL" id="QJW98784.1"/>
    </source>
</evidence>
<organism evidence="1 2">
    <name type="scientific">Frigoriglobus tundricola</name>
    <dbReference type="NCBI Taxonomy" id="2774151"/>
    <lineage>
        <taxon>Bacteria</taxon>
        <taxon>Pseudomonadati</taxon>
        <taxon>Planctomycetota</taxon>
        <taxon>Planctomycetia</taxon>
        <taxon>Gemmatales</taxon>
        <taxon>Gemmataceae</taxon>
        <taxon>Frigoriglobus</taxon>
    </lineage>
</organism>
<evidence type="ECO:0000313" key="2">
    <source>
        <dbReference type="Proteomes" id="UP000503447"/>
    </source>
</evidence>
<accession>A0A6M5YZ18</accession>
<keyword evidence="2" id="KW-1185">Reference proteome</keyword>